<dbReference type="OrthoDB" id="9779102at2"/>
<dbReference type="Pfam" id="PF17479">
    <property type="entry name" value="DUF3048_C"/>
    <property type="match status" value="1"/>
</dbReference>
<accession>A0A4Y8K173</accession>
<feature type="domain" description="DUF3048" evidence="1">
    <location>
        <begin position="87"/>
        <end position="210"/>
    </location>
</feature>
<comment type="caution">
    <text evidence="3">The sequence shown here is derived from an EMBL/GenBank/DDBJ whole genome shotgun (WGS) entry which is preliminary data.</text>
</comment>
<dbReference type="InterPro" id="IPR021416">
    <property type="entry name" value="DUF3048_N"/>
</dbReference>
<reference evidence="3 4" key="1">
    <citation type="submission" date="2019-03" db="EMBL/GenBank/DDBJ databases">
        <title>Genomics of glacier-inhabiting Cryobacterium strains.</title>
        <authorList>
            <person name="Liu Q."/>
            <person name="Xin Y.-H."/>
        </authorList>
    </citation>
    <scope>NUCLEOTIDE SEQUENCE [LARGE SCALE GENOMIC DNA]</scope>
    <source>
        <strain evidence="3 4">TMT1-51</strain>
    </source>
</reference>
<dbReference type="SUPFAM" id="SSF159774">
    <property type="entry name" value="YerB-like"/>
    <property type="match status" value="1"/>
</dbReference>
<dbReference type="AlphaFoldDB" id="A0A4Y8K173"/>
<keyword evidence="4" id="KW-1185">Reference proteome</keyword>
<evidence type="ECO:0000259" key="1">
    <source>
        <dbReference type="Pfam" id="PF11258"/>
    </source>
</evidence>
<sequence>MWCVTSKNVTATTVTHPQRRRTAPSVRSFRSVGAVLLSSVLLLTACAGVGDAPQPSASAPSDSSYDAPAVLDVAPLRGTSVVAGSLQNPALAAKIDNHEQARPQLALERTDLVFEELVEGGLTRYVAVWQSDIPELVGPVRSIRPMDPDIVAPFGGIIAYSGGQQQFIDMMEATEVVNAAFDTDDTGLFARADERQAPHDVILQASELVDRNSTLPPPPQQFSYAATAQGSSAAVDGVPVSAIDSTFSASRWPSWTWDAASAAFLRSQEGAPDLDSTGAQLRATNVVVLRVAIDDRFPDVPQTTMIGSGEAWVASGGKSLHAVWSKADQTAPIRLVDDFGVAVRLAAGNTWIELVPADRGSVVLVP</sequence>
<organism evidence="3 4">
    <name type="scientific">Cryobacterium cryoconiti</name>
    <dbReference type="NCBI Taxonomy" id="1259239"/>
    <lineage>
        <taxon>Bacteria</taxon>
        <taxon>Bacillati</taxon>
        <taxon>Actinomycetota</taxon>
        <taxon>Actinomycetes</taxon>
        <taxon>Micrococcales</taxon>
        <taxon>Microbacteriaceae</taxon>
        <taxon>Cryobacterium</taxon>
    </lineage>
</organism>
<evidence type="ECO:0000259" key="2">
    <source>
        <dbReference type="Pfam" id="PF17479"/>
    </source>
</evidence>
<dbReference type="InterPro" id="IPR023158">
    <property type="entry name" value="YerB-like_sf"/>
</dbReference>
<dbReference type="InterPro" id="IPR035328">
    <property type="entry name" value="DUF3048_C"/>
</dbReference>
<feature type="domain" description="DUF3048" evidence="2">
    <location>
        <begin position="246"/>
        <end position="352"/>
    </location>
</feature>
<dbReference type="Gene3D" id="3.50.90.10">
    <property type="entry name" value="YerB-like"/>
    <property type="match status" value="1"/>
</dbReference>
<name>A0A4Y8K173_9MICO</name>
<evidence type="ECO:0000313" key="3">
    <source>
        <dbReference type="EMBL" id="TFD30692.1"/>
    </source>
</evidence>
<dbReference type="Proteomes" id="UP000297472">
    <property type="component" value="Unassembled WGS sequence"/>
</dbReference>
<protein>
    <submittedName>
        <fullName evidence="3">DUF3048 domain-containing protein</fullName>
    </submittedName>
</protein>
<dbReference type="EMBL" id="SOHA01000020">
    <property type="protein sequence ID" value="TFD30692.1"/>
    <property type="molecule type" value="Genomic_DNA"/>
</dbReference>
<evidence type="ECO:0000313" key="4">
    <source>
        <dbReference type="Proteomes" id="UP000297472"/>
    </source>
</evidence>
<dbReference type="Pfam" id="PF11258">
    <property type="entry name" value="DUF3048"/>
    <property type="match status" value="1"/>
</dbReference>
<gene>
    <name evidence="3" type="ORF">E3T49_07485</name>
</gene>
<proteinExistence type="predicted"/>